<evidence type="ECO:0000256" key="1">
    <source>
        <dbReference type="SAM" id="MobiDB-lite"/>
    </source>
</evidence>
<reference evidence="3 4" key="1">
    <citation type="submission" date="2016-12" db="EMBL/GenBank/DDBJ databases">
        <title>The genomes of Aspergillus section Nigri reveals drivers in fungal speciation.</title>
        <authorList>
            <consortium name="DOE Joint Genome Institute"/>
            <person name="Vesth T.C."/>
            <person name="Nybo J."/>
            <person name="Theobald S."/>
            <person name="Brandl J."/>
            <person name="Frisvad J.C."/>
            <person name="Nielsen K.F."/>
            <person name="Lyhne E.K."/>
            <person name="Kogle M.E."/>
            <person name="Kuo A."/>
            <person name="Riley R."/>
            <person name="Clum A."/>
            <person name="Nolan M."/>
            <person name="Lipzen A."/>
            <person name="Salamov A."/>
            <person name="Henrissat B."/>
            <person name="Wiebenga A."/>
            <person name="De Vries R.P."/>
            <person name="Grigoriev I.V."/>
            <person name="Mortensen U.H."/>
            <person name="Andersen M.R."/>
            <person name="Baker S.E."/>
        </authorList>
    </citation>
    <scope>NUCLEOTIDE SEQUENCE [LARGE SCALE GENOMIC DNA]</scope>
    <source>
        <strain evidence="3 4">CBS 121591</strain>
    </source>
</reference>
<evidence type="ECO:0000313" key="3">
    <source>
        <dbReference type="EMBL" id="PYH81973.1"/>
    </source>
</evidence>
<protein>
    <recommendedName>
        <fullName evidence="5">Secreted protein</fullName>
    </recommendedName>
</protein>
<dbReference type="EMBL" id="KZ821698">
    <property type="protein sequence ID" value="PYH81973.1"/>
    <property type="molecule type" value="Genomic_DNA"/>
</dbReference>
<keyword evidence="4" id="KW-1185">Reference proteome</keyword>
<name>A0A319CT70_9EURO</name>
<dbReference type="VEuPathDB" id="FungiDB:BO82DRAFT_354141"/>
<proteinExistence type="predicted"/>
<dbReference type="AlphaFoldDB" id="A0A319CT70"/>
<sequence length="74" mass="8530">MRCPEAAACSRRRCRWLLFVLVGVARHGRWVMMSFTKVDGIGTGQESLEFNPQRKRKSEQESELADSPDLPIFF</sequence>
<evidence type="ECO:0000313" key="4">
    <source>
        <dbReference type="Proteomes" id="UP000248340"/>
    </source>
</evidence>
<keyword evidence="2" id="KW-0732">Signal</keyword>
<organism evidence="3 4">
    <name type="scientific">Aspergillus uvarum CBS 121591</name>
    <dbReference type="NCBI Taxonomy" id="1448315"/>
    <lineage>
        <taxon>Eukaryota</taxon>
        <taxon>Fungi</taxon>
        <taxon>Dikarya</taxon>
        <taxon>Ascomycota</taxon>
        <taxon>Pezizomycotina</taxon>
        <taxon>Eurotiomycetes</taxon>
        <taxon>Eurotiomycetidae</taxon>
        <taxon>Eurotiales</taxon>
        <taxon>Aspergillaceae</taxon>
        <taxon>Aspergillus</taxon>
        <taxon>Aspergillus subgen. Circumdati</taxon>
    </lineage>
</organism>
<dbReference type="GeneID" id="37137876"/>
<dbReference type="OrthoDB" id="10030083at2759"/>
<gene>
    <name evidence="3" type="ORF">BO82DRAFT_354141</name>
</gene>
<feature type="signal peptide" evidence="2">
    <location>
        <begin position="1"/>
        <end position="27"/>
    </location>
</feature>
<evidence type="ECO:0008006" key="5">
    <source>
        <dbReference type="Google" id="ProtNLM"/>
    </source>
</evidence>
<feature type="chain" id="PRO_5016390738" description="Secreted protein" evidence="2">
    <location>
        <begin position="28"/>
        <end position="74"/>
    </location>
</feature>
<feature type="region of interest" description="Disordered" evidence="1">
    <location>
        <begin position="42"/>
        <end position="74"/>
    </location>
</feature>
<accession>A0A319CT70</accession>
<evidence type="ECO:0000256" key="2">
    <source>
        <dbReference type="SAM" id="SignalP"/>
    </source>
</evidence>
<dbReference type="Proteomes" id="UP000248340">
    <property type="component" value="Unassembled WGS sequence"/>
</dbReference>
<dbReference type="RefSeq" id="XP_025492173.1">
    <property type="nucleotide sequence ID" value="XM_025635135.1"/>
</dbReference>